<name>A0A9D3YUV3_DREPO</name>
<comment type="function">
    <text evidence="1">DNA polymerase II participates in chromosomal DNA replication.</text>
</comment>
<proteinExistence type="inferred from homology"/>
<keyword evidence="1" id="KW-0239">DNA-directed DNA polymerase</keyword>
<evidence type="ECO:0000313" key="4">
    <source>
        <dbReference type="Proteomes" id="UP000828390"/>
    </source>
</evidence>
<keyword evidence="1" id="KW-0235">DNA replication</keyword>
<dbReference type="Proteomes" id="UP000828390">
    <property type="component" value="Unassembled WGS sequence"/>
</dbReference>
<dbReference type="GO" id="GO:0006297">
    <property type="term" value="P:nucleotide-excision repair, DNA gap filling"/>
    <property type="evidence" value="ECO:0007669"/>
    <property type="project" value="TreeGrafter"/>
</dbReference>
<protein>
    <recommendedName>
        <fullName evidence="1">DNA polymerase epsilon catalytic subunit</fullName>
        <ecNumber evidence="1">2.7.7.7</ecNumber>
    </recommendedName>
</protein>
<comment type="caution">
    <text evidence="3">The sequence shown here is derived from an EMBL/GenBank/DDBJ whole genome shotgun (WGS) entry which is preliminary data.</text>
</comment>
<reference evidence="3" key="1">
    <citation type="journal article" date="2019" name="bioRxiv">
        <title>The Genome of the Zebra Mussel, Dreissena polymorpha: A Resource for Invasive Species Research.</title>
        <authorList>
            <person name="McCartney M.A."/>
            <person name="Auch B."/>
            <person name="Kono T."/>
            <person name="Mallez S."/>
            <person name="Zhang Y."/>
            <person name="Obille A."/>
            <person name="Becker A."/>
            <person name="Abrahante J.E."/>
            <person name="Garbe J."/>
            <person name="Badalamenti J.P."/>
            <person name="Herman A."/>
            <person name="Mangelson H."/>
            <person name="Liachko I."/>
            <person name="Sullivan S."/>
            <person name="Sone E.D."/>
            <person name="Koren S."/>
            <person name="Silverstein K.A.T."/>
            <person name="Beckman K.B."/>
            <person name="Gohl D.M."/>
        </authorList>
    </citation>
    <scope>NUCLEOTIDE SEQUENCE</scope>
    <source>
        <strain evidence="3">Duluth1</strain>
        <tissue evidence="3">Whole animal</tissue>
    </source>
</reference>
<keyword evidence="1" id="KW-0411">Iron-sulfur</keyword>
<keyword evidence="1" id="KW-0862">Zinc</keyword>
<keyword evidence="1" id="KW-0808">Transferase</keyword>
<dbReference type="GO" id="GO:0045004">
    <property type="term" value="P:DNA replication proofreading"/>
    <property type="evidence" value="ECO:0007669"/>
    <property type="project" value="TreeGrafter"/>
</dbReference>
<dbReference type="GO" id="GO:0008310">
    <property type="term" value="F:single-stranded DNA 3'-5' DNA exonuclease activity"/>
    <property type="evidence" value="ECO:0007669"/>
    <property type="project" value="TreeGrafter"/>
</dbReference>
<keyword evidence="1" id="KW-0238">DNA-binding</keyword>
<dbReference type="PANTHER" id="PTHR10670">
    <property type="entry name" value="DNA POLYMERASE EPSILON CATALYTIC SUBUNIT A"/>
    <property type="match status" value="1"/>
</dbReference>
<keyword evidence="4" id="KW-1185">Reference proteome</keyword>
<keyword evidence="1" id="KW-0863">Zinc-finger</keyword>
<dbReference type="GO" id="GO:0008622">
    <property type="term" value="C:epsilon DNA polymerase complex"/>
    <property type="evidence" value="ECO:0007669"/>
    <property type="project" value="InterPro"/>
</dbReference>
<dbReference type="EC" id="2.7.7.7" evidence="1"/>
<gene>
    <name evidence="3" type="ORF">DPMN_079651</name>
</gene>
<dbReference type="EMBL" id="JAIWYP010000015">
    <property type="protein sequence ID" value="KAH3704593.1"/>
    <property type="molecule type" value="Genomic_DNA"/>
</dbReference>
<evidence type="ECO:0000256" key="1">
    <source>
        <dbReference type="RuleBase" id="RU365029"/>
    </source>
</evidence>
<dbReference type="InterPro" id="IPR013697">
    <property type="entry name" value="DNA_pol_e_suA_C"/>
</dbReference>
<keyword evidence="1" id="KW-0004">4Fe-4S</keyword>
<feature type="domain" description="DNA polymerase epsilon catalytic subunit A C-terminal" evidence="2">
    <location>
        <begin position="1"/>
        <end position="129"/>
    </location>
</feature>
<dbReference type="GO" id="GO:0008270">
    <property type="term" value="F:zinc ion binding"/>
    <property type="evidence" value="ECO:0007669"/>
    <property type="project" value="UniProtKB-KW"/>
</dbReference>
<keyword evidence="1" id="KW-0479">Metal-binding</keyword>
<comment type="catalytic activity">
    <reaction evidence="1">
        <text>DNA(n) + a 2'-deoxyribonucleoside 5'-triphosphate = DNA(n+1) + diphosphate</text>
        <dbReference type="Rhea" id="RHEA:22508"/>
        <dbReference type="Rhea" id="RHEA-COMP:17339"/>
        <dbReference type="Rhea" id="RHEA-COMP:17340"/>
        <dbReference type="ChEBI" id="CHEBI:33019"/>
        <dbReference type="ChEBI" id="CHEBI:61560"/>
        <dbReference type="ChEBI" id="CHEBI:173112"/>
        <dbReference type="EC" id="2.7.7.7"/>
    </reaction>
</comment>
<dbReference type="GO" id="GO:0006287">
    <property type="term" value="P:base-excision repair, gap-filling"/>
    <property type="evidence" value="ECO:0007669"/>
    <property type="project" value="TreeGrafter"/>
</dbReference>
<keyword evidence="1" id="KW-0548">Nucleotidyltransferase</keyword>
<comment type="cofactor">
    <cofactor evidence="1">
        <name>[4Fe-4S] cluster</name>
        <dbReference type="ChEBI" id="CHEBI:49883"/>
    </cofactor>
</comment>
<dbReference type="GO" id="GO:0051539">
    <property type="term" value="F:4 iron, 4 sulfur cluster binding"/>
    <property type="evidence" value="ECO:0007669"/>
    <property type="project" value="UniProtKB-KW"/>
</dbReference>
<dbReference type="GO" id="GO:0006272">
    <property type="term" value="P:leading strand elongation"/>
    <property type="evidence" value="ECO:0007669"/>
    <property type="project" value="TreeGrafter"/>
</dbReference>
<keyword evidence="1" id="KW-0539">Nucleus</keyword>
<dbReference type="SMART" id="SM01159">
    <property type="entry name" value="DUF1744"/>
    <property type="match status" value="1"/>
</dbReference>
<comment type="subcellular location">
    <subcellularLocation>
        <location evidence="1">Nucleus</location>
    </subcellularLocation>
</comment>
<evidence type="ECO:0000313" key="3">
    <source>
        <dbReference type="EMBL" id="KAH3704593.1"/>
    </source>
</evidence>
<dbReference type="GO" id="GO:0000278">
    <property type="term" value="P:mitotic cell cycle"/>
    <property type="evidence" value="ECO:0007669"/>
    <property type="project" value="TreeGrafter"/>
</dbReference>
<reference evidence="3" key="2">
    <citation type="submission" date="2020-11" db="EMBL/GenBank/DDBJ databases">
        <authorList>
            <person name="McCartney M.A."/>
            <person name="Auch B."/>
            <person name="Kono T."/>
            <person name="Mallez S."/>
            <person name="Becker A."/>
            <person name="Gohl D.M."/>
            <person name="Silverstein K.A.T."/>
            <person name="Koren S."/>
            <person name="Bechman K.B."/>
            <person name="Herman A."/>
            <person name="Abrahante J.E."/>
            <person name="Garbe J."/>
        </authorList>
    </citation>
    <scope>NUCLEOTIDE SEQUENCE</scope>
    <source>
        <strain evidence="3">Duluth1</strain>
        <tissue evidence="3">Whole animal</tissue>
    </source>
</reference>
<sequence>MMEQCRYLHIPVGNLPKDITMSGCDIFFARHLNRHNHRPDLGGKEADDNRIGIEVENLTTEINNSGAYSTVCVELDIASMAVDTIIESSHVNEQEGASASSLEEMVQGQGAATMVTSYDETALCSAAFR</sequence>
<dbReference type="Pfam" id="PF08490">
    <property type="entry name" value="DUF1744"/>
    <property type="match status" value="1"/>
</dbReference>
<dbReference type="GO" id="GO:0003677">
    <property type="term" value="F:DNA binding"/>
    <property type="evidence" value="ECO:0007669"/>
    <property type="project" value="UniProtKB-KW"/>
</dbReference>
<organism evidence="3 4">
    <name type="scientific">Dreissena polymorpha</name>
    <name type="common">Zebra mussel</name>
    <name type="synonym">Mytilus polymorpha</name>
    <dbReference type="NCBI Taxonomy" id="45954"/>
    <lineage>
        <taxon>Eukaryota</taxon>
        <taxon>Metazoa</taxon>
        <taxon>Spiralia</taxon>
        <taxon>Lophotrochozoa</taxon>
        <taxon>Mollusca</taxon>
        <taxon>Bivalvia</taxon>
        <taxon>Autobranchia</taxon>
        <taxon>Heteroconchia</taxon>
        <taxon>Euheterodonta</taxon>
        <taxon>Imparidentia</taxon>
        <taxon>Neoheterodontei</taxon>
        <taxon>Myida</taxon>
        <taxon>Dreissenoidea</taxon>
        <taxon>Dreissenidae</taxon>
        <taxon>Dreissena</taxon>
    </lineage>
</organism>
<dbReference type="GO" id="GO:0003887">
    <property type="term" value="F:DNA-directed DNA polymerase activity"/>
    <property type="evidence" value="ECO:0007669"/>
    <property type="project" value="UniProtKB-KW"/>
</dbReference>
<dbReference type="InterPro" id="IPR029703">
    <property type="entry name" value="POL2"/>
</dbReference>
<dbReference type="PANTHER" id="PTHR10670:SF0">
    <property type="entry name" value="DNA POLYMERASE EPSILON CATALYTIC SUBUNIT A"/>
    <property type="match status" value="1"/>
</dbReference>
<evidence type="ECO:0000259" key="2">
    <source>
        <dbReference type="SMART" id="SM01159"/>
    </source>
</evidence>
<comment type="similarity">
    <text evidence="1">Belongs to the DNA polymerase type-B family.</text>
</comment>
<dbReference type="AlphaFoldDB" id="A0A9D3YUV3"/>
<accession>A0A9D3YUV3</accession>
<keyword evidence="1" id="KW-0408">Iron</keyword>